<feature type="transmembrane region" description="Helical" evidence="7">
    <location>
        <begin position="147"/>
        <end position="167"/>
    </location>
</feature>
<feature type="transmembrane region" description="Helical" evidence="7">
    <location>
        <begin position="306"/>
        <end position="327"/>
    </location>
</feature>
<evidence type="ECO:0000313" key="10">
    <source>
        <dbReference type="EMBL" id="MBO7743637.1"/>
    </source>
</evidence>
<dbReference type="Gene3D" id="1.10.3720.10">
    <property type="entry name" value="MetI-like"/>
    <property type="match status" value="1"/>
</dbReference>
<dbReference type="CDD" id="cd06261">
    <property type="entry name" value="TM_PBP2"/>
    <property type="match status" value="1"/>
</dbReference>
<reference evidence="10 11" key="1">
    <citation type="submission" date="2021-03" db="EMBL/GenBank/DDBJ databases">
        <title>Paenibacillus artemisicola MWE-103 whole genome sequence.</title>
        <authorList>
            <person name="Ham Y.J."/>
        </authorList>
    </citation>
    <scope>NUCLEOTIDE SEQUENCE [LARGE SCALE GENOMIC DNA]</scope>
    <source>
        <strain evidence="10 11">MWE-103</strain>
    </source>
</reference>
<dbReference type="SUPFAM" id="SSF161098">
    <property type="entry name" value="MetI-like"/>
    <property type="match status" value="1"/>
</dbReference>
<evidence type="ECO:0000256" key="5">
    <source>
        <dbReference type="ARBA" id="ARBA00022989"/>
    </source>
</evidence>
<feature type="transmembrane region" description="Helical" evidence="7">
    <location>
        <begin position="248"/>
        <end position="266"/>
    </location>
</feature>
<accession>A0ABS3W5Q1</accession>
<dbReference type="Pfam" id="PF00528">
    <property type="entry name" value="BPD_transp_1"/>
    <property type="match status" value="1"/>
</dbReference>
<comment type="similarity">
    <text evidence="7">Belongs to the binding-protein-dependent transport system permease family.</text>
</comment>
<evidence type="ECO:0000256" key="1">
    <source>
        <dbReference type="ARBA" id="ARBA00004651"/>
    </source>
</evidence>
<dbReference type="EMBL" id="JAGGDJ010000002">
    <property type="protein sequence ID" value="MBO7743637.1"/>
    <property type="molecule type" value="Genomic_DNA"/>
</dbReference>
<comment type="subcellular location">
    <subcellularLocation>
        <location evidence="1 7">Cell membrane</location>
        <topology evidence="1 7">Multi-pass membrane protein</topology>
    </subcellularLocation>
</comment>
<sequence>MKDANVKFRTSSNPSLNPSLNPSSNPIERKVKPKKPGVLRELSRNRFSYLLALPAVIYVFIFSYATYPYLVIAFQRFNYQQGIFRSEWIGFKNFEFFFKSSDAWTVMANTIKLNVLFLVFGTVFAVALAMLFNEIRHKLFIKLAQSTMIFPSFLSWIIVSYLMYMLFATDGGMVNRLLDALGLSAPNWYSEAKMWPWLLTGMKIWKDAGMGSIIYLAAITGIDQSLYESADIDGASRWRKIRSITMPLLAPTVAILTLLNLGKIFYGDFGMLYAIIGDNGVLYPTTDVIDTYVFRALRQIGDPSNAAAIGLFQSVVGFLLVFIANFMTRKFYKEGALY</sequence>
<dbReference type="InterPro" id="IPR035906">
    <property type="entry name" value="MetI-like_sf"/>
</dbReference>
<evidence type="ECO:0000256" key="4">
    <source>
        <dbReference type="ARBA" id="ARBA00022692"/>
    </source>
</evidence>
<proteinExistence type="inferred from homology"/>
<dbReference type="InterPro" id="IPR000515">
    <property type="entry name" value="MetI-like"/>
</dbReference>
<feature type="region of interest" description="Disordered" evidence="8">
    <location>
        <begin position="1"/>
        <end position="31"/>
    </location>
</feature>
<name>A0ABS3W5Q1_9BACL</name>
<dbReference type="PANTHER" id="PTHR43227">
    <property type="entry name" value="BLL4140 PROTEIN"/>
    <property type="match status" value="1"/>
</dbReference>
<evidence type="ECO:0000256" key="7">
    <source>
        <dbReference type="RuleBase" id="RU363032"/>
    </source>
</evidence>
<dbReference type="PANTHER" id="PTHR43227:SF11">
    <property type="entry name" value="BLL4140 PROTEIN"/>
    <property type="match status" value="1"/>
</dbReference>
<keyword evidence="6 7" id="KW-0472">Membrane</keyword>
<comment type="caution">
    <text evidence="10">The sequence shown here is derived from an EMBL/GenBank/DDBJ whole genome shotgun (WGS) entry which is preliminary data.</text>
</comment>
<keyword evidence="3" id="KW-1003">Cell membrane</keyword>
<evidence type="ECO:0000256" key="8">
    <source>
        <dbReference type="SAM" id="MobiDB-lite"/>
    </source>
</evidence>
<keyword evidence="4 7" id="KW-0812">Transmembrane</keyword>
<dbReference type="PROSITE" id="PS50928">
    <property type="entry name" value="ABC_TM1"/>
    <property type="match status" value="1"/>
</dbReference>
<protein>
    <submittedName>
        <fullName evidence="10">Sugar ABC transporter permease</fullName>
    </submittedName>
</protein>
<evidence type="ECO:0000256" key="3">
    <source>
        <dbReference type="ARBA" id="ARBA00022475"/>
    </source>
</evidence>
<evidence type="ECO:0000259" key="9">
    <source>
        <dbReference type="PROSITE" id="PS50928"/>
    </source>
</evidence>
<dbReference type="Proteomes" id="UP000670947">
    <property type="component" value="Unassembled WGS sequence"/>
</dbReference>
<evidence type="ECO:0000256" key="2">
    <source>
        <dbReference type="ARBA" id="ARBA00022448"/>
    </source>
</evidence>
<keyword evidence="2 7" id="KW-0813">Transport</keyword>
<feature type="transmembrane region" description="Helical" evidence="7">
    <location>
        <begin position="49"/>
        <end position="70"/>
    </location>
</feature>
<keyword evidence="11" id="KW-1185">Reference proteome</keyword>
<keyword evidence="5 7" id="KW-1133">Transmembrane helix</keyword>
<feature type="transmembrane region" description="Helical" evidence="7">
    <location>
        <begin position="115"/>
        <end position="135"/>
    </location>
</feature>
<organism evidence="10 11">
    <name type="scientific">Paenibacillus artemisiicola</name>
    <dbReference type="NCBI Taxonomy" id="1172618"/>
    <lineage>
        <taxon>Bacteria</taxon>
        <taxon>Bacillati</taxon>
        <taxon>Bacillota</taxon>
        <taxon>Bacilli</taxon>
        <taxon>Bacillales</taxon>
        <taxon>Paenibacillaceae</taxon>
        <taxon>Paenibacillus</taxon>
    </lineage>
</organism>
<gene>
    <name evidence="10" type="ORF">I8J29_05480</name>
</gene>
<feature type="compositionally biased region" description="Low complexity" evidence="8">
    <location>
        <begin position="11"/>
        <end position="26"/>
    </location>
</feature>
<evidence type="ECO:0000313" key="11">
    <source>
        <dbReference type="Proteomes" id="UP000670947"/>
    </source>
</evidence>
<feature type="domain" description="ABC transmembrane type-1" evidence="9">
    <location>
        <begin position="107"/>
        <end position="324"/>
    </location>
</feature>
<dbReference type="InterPro" id="IPR050809">
    <property type="entry name" value="UgpAE/MalFG_permease"/>
</dbReference>
<evidence type="ECO:0000256" key="6">
    <source>
        <dbReference type="ARBA" id="ARBA00023136"/>
    </source>
</evidence>